<feature type="region of interest" description="Disordered" evidence="14">
    <location>
        <begin position="1"/>
        <end position="25"/>
    </location>
</feature>
<keyword evidence="9" id="KW-0325">Glycoprotein</keyword>
<evidence type="ECO:0000256" key="12">
    <source>
        <dbReference type="ARBA" id="ARBA00073591"/>
    </source>
</evidence>
<comment type="subcellular location">
    <subcellularLocation>
        <location evidence="1">Cytoplasm</location>
    </subcellularLocation>
    <subcellularLocation>
        <location evidence="2">Membrane</location>
        <topology evidence="2">Single-pass type II membrane protein</topology>
    </subcellularLocation>
</comment>
<organism evidence="18 19">
    <name type="scientific">Chelydra serpentina</name>
    <name type="common">Snapping turtle</name>
    <name type="synonym">Testudo serpentina</name>
    <dbReference type="NCBI Taxonomy" id="8475"/>
    <lineage>
        <taxon>Eukaryota</taxon>
        <taxon>Metazoa</taxon>
        <taxon>Chordata</taxon>
        <taxon>Craniata</taxon>
        <taxon>Vertebrata</taxon>
        <taxon>Euteleostomi</taxon>
        <taxon>Archelosauria</taxon>
        <taxon>Testudinata</taxon>
        <taxon>Testudines</taxon>
        <taxon>Cryptodira</taxon>
        <taxon>Durocryptodira</taxon>
        <taxon>Americhelydia</taxon>
        <taxon>Chelydroidea</taxon>
        <taxon>Chelydridae</taxon>
        <taxon>Chelydra</taxon>
    </lineage>
</organism>
<dbReference type="Proteomes" id="UP000694403">
    <property type="component" value="Unplaced"/>
</dbReference>
<dbReference type="AlphaFoldDB" id="A0A8C3T866"/>
<keyword evidence="3" id="KW-0963">Cytoplasm</keyword>
<keyword evidence="7 15" id="KW-1133">Transmembrane helix</keyword>
<comment type="similarity">
    <text evidence="10">Belongs to the AB hydrolase superfamily. ABHD14 family.</text>
</comment>
<dbReference type="Ensembl" id="ENSCSRT00000026751.1">
    <property type="protein sequence ID" value="ENSCSRP00000025670.1"/>
    <property type="gene ID" value="ENSCSRG00000019190.1"/>
</dbReference>
<dbReference type="GO" id="GO:0016787">
    <property type="term" value="F:hydrolase activity"/>
    <property type="evidence" value="ECO:0007669"/>
    <property type="project" value="UniProtKB-KW"/>
</dbReference>
<dbReference type="GO" id="GO:0016020">
    <property type="term" value="C:membrane"/>
    <property type="evidence" value="ECO:0007669"/>
    <property type="project" value="UniProtKB-SubCell"/>
</dbReference>
<feature type="domain" description="AB hydrolase-1" evidence="16">
    <location>
        <begin position="465"/>
        <end position="522"/>
    </location>
</feature>
<evidence type="ECO:0000256" key="9">
    <source>
        <dbReference type="ARBA" id="ARBA00023180"/>
    </source>
</evidence>
<evidence type="ECO:0000256" key="15">
    <source>
        <dbReference type="SAM" id="Phobius"/>
    </source>
</evidence>
<keyword evidence="6" id="KW-0735">Signal-anchor</keyword>
<evidence type="ECO:0000259" key="16">
    <source>
        <dbReference type="Pfam" id="PF00561"/>
    </source>
</evidence>
<keyword evidence="5" id="KW-0378">Hydrolase</keyword>
<reference evidence="18" key="1">
    <citation type="submission" date="2025-08" db="UniProtKB">
        <authorList>
            <consortium name="Ensembl"/>
        </authorList>
    </citation>
    <scope>IDENTIFICATION</scope>
</reference>
<evidence type="ECO:0000256" key="10">
    <source>
        <dbReference type="ARBA" id="ARBA00037942"/>
    </source>
</evidence>
<keyword evidence="8 15" id="KW-0472">Membrane</keyword>
<evidence type="ECO:0000256" key="4">
    <source>
        <dbReference type="ARBA" id="ARBA00022692"/>
    </source>
</evidence>
<accession>A0A8C3T866</accession>
<evidence type="ECO:0000313" key="19">
    <source>
        <dbReference type="Proteomes" id="UP000694403"/>
    </source>
</evidence>
<evidence type="ECO:0000256" key="8">
    <source>
        <dbReference type="ARBA" id="ARBA00023136"/>
    </source>
</evidence>
<evidence type="ECO:0000256" key="3">
    <source>
        <dbReference type="ARBA" id="ARBA00022490"/>
    </source>
</evidence>
<name>A0A8C3T866_CHESE</name>
<evidence type="ECO:0000256" key="11">
    <source>
        <dbReference type="ARBA" id="ARBA00056841"/>
    </source>
</evidence>
<evidence type="ECO:0000256" key="13">
    <source>
        <dbReference type="ARBA" id="ARBA00079023"/>
    </source>
</evidence>
<evidence type="ECO:0000256" key="5">
    <source>
        <dbReference type="ARBA" id="ARBA00022801"/>
    </source>
</evidence>
<dbReference type="GO" id="GO:0005737">
    <property type="term" value="C:cytoplasm"/>
    <property type="evidence" value="ECO:0007669"/>
    <property type="project" value="UniProtKB-SubCell"/>
</dbReference>
<feature type="domain" description="AB hydrolase-1" evidence="17">
    <location>
        <begin position="363"/>
        <end position="441"/>
    </location>
</feature>
<dbReference type="InterPro" id="IPR000073">
    <property type="entry name" value="AB_hydrolase_1"/>
</dbReference>
<evidence type="ECO:0000256" key="7">
    <source>
        <dbReference type="ARBA" id="ARBA00022989"/>
    </source>
</evidence>
<dbReference type="InterPro" id="IPR029058">
    <property type="entry name" value="AB_hydrolase_fold"/>
</dbReference>
<evidence type="ECO:0000313" key="18">
    <source>
        <dbReference type="Ensembl" id="ENSCSRP00000025670.1"/>
    </source>
</evidence>
<dbReference type="Gene3D" id="3.40.50.1820">
    <property type="entry name" value="alpha/beta hydrolase"/>
    <property type="match status" value="1"/>
</dbReference>
<sequence>MSRREQVRERLSAREGEHGMRLSRADATPERLDHVVLEQAALGEALASLSEELRKLVKCLEETAGRVEALDAKVVTTQSCVVKHAALMSELARGGLETERRVEELENRVRARNVRVIGVPATVGDTDLIPFLENLVPAYLGLNAKEAPMHIESAYRLPTKEVGDGARVNGAGTVLMTLSDFWARERILRAARACRATKFQGPKVSFFPDLSPATHARRQHLMVLKQAFVKEGAQAYVLYPAKLKVLCRGQTYVFRDCTSAACLLDELRQERLTMALIRNRLGLLVLGVLVTFVLYLLLPAIQHERFTSRAGSHKAQARAEEKGQRDVNVTILTGTIAGSPSILFREGFLFQRAGTPSPKRLEVVFLHGQAFTSKTWEDLGTLTLLSEEGYRSVAIDLPGYGNSPLSDAVSTEQGRVAFLQHVLKELGIQRPVLISPSMSGRYSVPFILVHGAQLKGFVPIAPVGTQEYTAQQYQQVQTPTLIIYGERDTGLGAQSLQSLQQLPKHKVVALPDAGHACYLEKPREFHEALLAFLGELQ</sequence>
<evidence type="ECO:0000256" key="2">
    <source>
        <dbReference type="ARBA" id="ARBA00004606"/>
    </source>
</evidence>
<dbReference type="Pfam" id="PF12697">
    <property type="entry name" value="Abhydrolase_6"/>
    <property type="match status" value="1"/>
</dbReference>
<evidence type="ECO:0000256" key="6">
    <source>
        <dbReference type="ARBA" id="ARBA00022968"/>
    </source>
</evidence>
<evidence type="ECO:0000256" key="1">
    <source>
        <dbReference type="ARBA" id="ARBA00004496"/>
    </source>
</evidence>
<evidence type="ECO:0000256" key="14">
    <source>
        <dbReference type="SAM" id="MobiDB-lite"/>
    </source>
</evidence>
<evidence type="ECO:0000259" key="17">
    <source>
        <dbReference type="Pfam" id="PF12697"/>
    </source>
</evidence>
<dbReference type="SUPFAM" id="SSF53474">
    <property type="entry name" value="alpha/beta-Hydrolases"/>
    <property type="match status" value="1"/>
</dbReference>
<reference evidence="18" key="2">
    <citation type="submission" date="2025-09" db="UniProtKB">
        <authorList>
            <consortium name="Ensembl"/>
        </authorList>
    </citation>
    <scope>IDENTIFICATION</scope>
</reference>
<comment type="function">
    <text evidence="11">Possible role in granule neuron development.</text>
</comment>
<dbReference type="Gene3D" id="3.30.250.20">
    <property type="entry name" value="L1 transposable element, C-terminal domain"/>
    <property type="match status" value="1"/>
</dbReference>
<dbReference type="PANTHER" id="PTHR46197:SF1">
    <property type="entry name" value="PROTEIN ABHD14A"/>
    <property type="match status" value="1"/>
</dbReference>
<protein>
    <recommendedName>
        <fullName evidence="12">Protein ABHD14A</fullName>
    </recommendedName>
    <alternativeName>
        <fullName evidence="13">Alpha/beta hydrolase domain-containing protein 14A</fullName>
    </alternativeName>
</protein>
<feature type="transmembrane region" description="Helical" evidence="15">
    <location>
        <begin position="281"/>
        <end position="301"/>
    </location>
</feature>
<keyword evidence="4 15" id="KW-0812">Transmembrane</keyword>
<dbReference type="FunFam" id="3.40.50.1820:FF:000093">
    <property type="entry name" value="protein ABHD14A isoform X1"/>
    <property type="match status" value="1"/>
</dbReference>
<dbReference type="InterPro" id="IPR042566">
    <property type="entry name" value="L1_C"/>
</dbReference>
<proteinExistence type="inferred from homology"/>
<dbReference type="PANTHER" id="PTHR46197">
    <property type="entry name" value="PROTEIN ABHD14B-LIKE"/>
    <property type="match status" value="1"/>
</dbReference>
<keyword evidence="19" id="KW-1185">Reference proteome</keyword>
<dbReference type="Pfam" id="PF00561">
    <property type="entry name" value="Abhydrolase_1"/>
    <property type="match status" value="1"/>
</dbReference>